<dbReference type="Gene3D" id="3.40.50.2000">
    <property type="entry name" value="Glycogen Phosphorylase B"/>
    <property type="match status" value="1"/>
</dbReference>
<dbReference type="InterPro" id="IPR001296">
    <property type="entry name" value="Glyco_trans_1"/>
</dbReference>
<evidence type="ECO:0000313" key="3">
    <source>
        <dbReference type="Proteomes" id="UP000317093"/>
    </source>
</evidence>
<keyword evidence="2" id="KW-0808">Transferase</keyword>
<dbReference type="GO" id="GO:0016757">
    <property type="term" value="F:glycosyltransferase activity"/>
    <property type="evidence" value="ECO:0007669"/>
    <property type="project" value="InterPro"/>
</dbReference>
<evidence type="ECO:0000313" key="2">
    <source>
        <dbReference type="EMBL" id="QDU59994.1"/>
    </source>
</evidence>
<evidence type="ECO:0000259" key="1">
    <source>
        <dbReference type="Pfam" id="PF00534"/>
    </source>
</evidence>
<proteinExistence type="predicted"/>
<gene>
    <name evidence="2" type="ORF">Pan216_08310</name>
</gene>
<sequence>MRVHLVAPRDGWVLDKIASSFEFPGGTRARTPDPKADINFYINYALLKRPSGSLDVGLFTHKHPGPAAETWDTCAAMSHHCVAMCRKSADELPADKTSICLLPPFGRFLGRSLKLGFVGREYKSSPRKRFEWINTIADIPGVTCDWANGGTPDHDLPEFYRSLDYLVITAEREGGPMPLVEALAMGTPVIAPDVGFAWDYPVIRYEGLPELKRIVRNLVFPFDAWERTSERLGMLFETLLERKANA</sequence>
<dbReference type="Pfam" id="PF00534">
    <property type="entry name" value="Glycos_transf_1"/>
    <property type="match status" value="1"/>
</dbReference>
<dbReference type="EMBL" id="CP036279">
    <property type="protein sequence ID" value="QDU59994.1"/>
    <property type="molecule type" value="Genomic_DNA"/>
</dbReference>
<dbReference type="KEGG" id="knv:Pan216_08310"/>
<organism evidence="2 3">
    <name type="scientific">Kolteria novifilia</name>
    <dbReference type="NCBI Taxonomy" id="2527975"/>
    <lineage>
        <taxon>Bacteria</taxon>
        <taxon>Pseudomonadati</taxon>
        <taxon>Planctomycetota</taxon>
        <taxon>Planctomycetia</taxon>
        <taxon>Kolteriales</taxon>
        <taxon>Kolteriaceae</taxon>
        <taxon>Kolteria</taxon>
    </lineage>
</organism>
<name>A0A518AZ32_9BACT</name>
<feature type="domain" description="Glycosyl transferase family 1" evidence="1">
    <location>
        <begin position="149"/>
        <end position="197"/>
    </location>
</feature>
<keyword evidence="3" id="KW-1185">Reference proteome</keyword>
<dbReference type="AlphaFoldDB" id="A0A518AZ32"/>
<protein>
    <submittedName>
        <fullName evidence="2">Glycosyl transferases group 1</fullName>
    </submittedName>
</protein>
<dbReference type="Proteomes" id="UP000317093">
    <property type="component" value="Chromosome"/>
</dbReference>
<reference evidence="2 3" key="1">
    <citation type="submission" date="2019-02" db="EMBL/GenBank/DDBJ databases">
        <title>Deep-cultivation of Planctomycetes and their phenomic and genomic characterization uncovers novel biology.</title>
        <authorList>
            <person name="Wiegand S."/>
            <person name="Jogler M."/>
            <person name="Boedeker C."/>
            <person name="Pinto D."/>
            <person name="Vollmers J."/>
            <person name="Rivas-Marin E."/>
            <person name="Kohn T."/>
            <person name="Peeters S.H."/>
            <person name="Heuer A."/>
            <person name="Rast P."/>
            <person name="Oberbeckmann S."/>
            <person name="Bunk B."/>
            <person name="Jeske O."/>
            <person name="Meyerdierks A."/>
            <person name="Storesund J.E."/>
            <person name="Kallscheuer N."/>
            <person name="Luecker S."/>
            <person name="Lage O.M."/>
            <person name="Pohl T."/>
            <person name="Merkel B.J."/>
            <person name="Hornburger P."/>
            <person name="Mueller R.-W."/>
            <person name="Bruemmer F."/>
            <person name="Labrenz M."/>
            <person name="Spormann A.M."/>
            <person name="Op den Camp H."/>
            <person name="Overmann J."/>
            <person name="Amann R."/>
            <person name="Jetten M.S.M."/>
            <person name="Mascher T."/>
            <person name="Medema M.H."/>
            <person name="Devos D.P."/>
            <person name="Kaster A.-K."/>
            <person name="Ovreas L."/>
            <person name="Rohde M."/>
            <person name="Galperin M.Y."/>
            <person name="Jogler C."/>
        </authorList>
    </citation>
    <scope>NUCLEOTIDE SEQUENCE [LARGE SCALE GENOMIC DNA]</scope>
    <source>
        <strain evidence="2 3">Pan216</strain>
    </source>
</reference>
<dbReference type="SUPFAM" id="SSF53756">
    <property type="entry name" value="UDP-Glycosyltransferase/glycogen phosphorylase"/>
    <property type="match status" value="1"/>
</dbReference>
<accession>A0A518AZ32</accession>